<gene>
    <name evidence="4" type="ORF">FGS76_18820</name>
</gene>
<organism evidence="4 5">
    <name type="scientific">Alloalcanivorax gelatiniphagus</name>
    <dbReference type="NCBI Taxonomy" id="1194167"/>
    <lineage>
        <taxon>Bacteria</taxon>
        <taxon>Pseudomonadati</taxon>
        <taxon>Pseudomonadota</taxon>
        <taxon>Gammaproteobacteria</taxon>
        <taxon>Oceanospirillales</taxon>
        <taxon>Alcanivoracaceae</taxon>
        <taxon>Alloalcanivorax</taxon>
    </lineage>
</organism>
<keyword evidence="5" id="KW-1185">Reference proteome</keyword>
<dbReference type="NCBIfam" id="TIGR02099">
    <property type="entry name" value="YhdP family protein"/>
    <property type="match status" value="1"/>
</dbReference>
<feature type="region of interest" description="Disordered" evidence="1">
    <location>
        <begin position="998"/>
        <end position="1025"/>
    </location>
</feature>
<evidence type="ECO:0000256" key="1">
    <source>
        <dbReference type="SAM" id="MobiDB-lite"/>
    </source>
</evidence>
<protein>
    <submittedName>
        <fullName evidence="4">TIGR02099 family protein</fullName>
    </submittedName>
</protein>
<sequence>MGRSSLLAVTNRSARWRNTLRRQLWWLVAVPVLLLAGYVVVARQLMLLVPDYRHDLETLLEQRLGFPIEIEDLSGEMDGLSPRFQVRGLTLPDADGEPSLRLDQVAVSVRVLPTLWHRQPYLRELSVRGVDLHLVRDADGGIRLRGLDALRREGGDPKDALRTLYRQDRIQIEDARFSLDWPGLPPLAASSLTLAMVNDGDQHDISVRVTARDRPFSVDARLSLDGAPLSLEQVNGRGYLDVQGERLQEWLPESRDWPLDLATLNGQVRAWGRVRDGQLSDGQVRLTRSHATLTDGTHQWPLSDLNLDALWRHGSDGESQLSVTSLTGETPAGAVAPGPVALRWRTDGERRRWHLEGRDLAIHALTRQLAQWPFVLPEGLDKVRDWLREHEPRGVLEAVYMQGEEGRVDALQARFAGLASDALDRVPGVAGLTGWLAGTATHGVARVNGEPLQLTVPRLYDHPLSAAFNGPLRWYIGDDRWRLESGVLRAANADARGVAMLRVDGGESLPVPELRLLADVIDGNGARASHYIPLEKLKDSLGDWLAQAFQGGKLERGRFLYQGPVKIEPERQQDRTFQMLFQARDVTLSFLPDWPAATGVDAQVLIDGRRVTGHADRGRLLNSDVTDVSIDLPEVSAPEQRHIVIQGLANGPAADLDRLFHDSPLSKQLPDGLLDWRFRDGRVNGHLLLDLPLARPGPAPMVIVDGGGEGITLRNDPLNLTLTEVTAPVYFHLKRGITLRTLEGRALGARFQGSWLTRGPDSQMQLTGKVDVKRLRDWLDADWLAPASGTLPLELELAMPWQGRPFRLEGRSTLEGVKVDAPAPLGKPANQARGSRLVWRQQGRAKQLTVFYGDLGEGRFVLGDNSLAGALRLGGGDLPTMPARGLNIEGRVARASAADWLDFIGNLTPAGDPGRPGSKKGGNGASDLINRVTLSIDRLDLFGSELASARFSAAPRGRDWELGLASPAVAGTVRLPENYRPRGDTPLALTVNRLRLPANPLSGEDKAAGDGGEGRPAPPIQPSRVPIMDVDLHDLRLGGQALGAWSGRLRPIDGGVRVDGLRGQWNHLNLDGQLTWTEAGQGQRSRYQGSIASDDLKAALQALGMPALVVTDDARANVDLAWNDWPLRPDYLDLNGTATLDIGECQLPDPEGRTSLLKVLGIVNLANLQRRLRLDFSDLYREGLSCDGIDGDFRFQGPLLTTRKLAIASPSAAFEVSGEAQLDKRTLDLEVGMTLPLSSNLYAGCLAGPAVCAGIFVVERLWGDKLDKTTTMKYQVSGPWGEPKVKETEGFLE</sequence>
<dbReference type="Pfam" id="PF13116">
    <property type="entry name" value="YhdP"/>
    <property type="match status" value="1"/>
</dbReference>
<reference evidence="4 5" key="1">
    <citation type="submission" date="2019-05" db="EMBL/GenBank/DDBJ databases">
        <title>Genome of Alcanivorax gelatiniphagus, an oil degrading marine bacteria.</title>
        <authorList>
            <person name="Kwon K.K."/>
        </authorList>
    </citation>
    <scope>NUCLEOTIDE SEQUENCE [LARGE SCALE GENOMIC DNA]</scope>
    <source>
        <strain evidence="4 5">MEBiC 08158</strain>
    </source>
</reference>
<evidence type="ECO:0000259" key="3">
    <source>
        <dbReference type="Pfam" id="PF13116"/>
    </source>
</evidence>
<dbReference type="PANTHER" id="PTHR38690:SF1">
    <property type="entry name" value="PROTEASE"/>
    <property type="match status" value="1"/>
</dbReference>
<keyword evidence="2" id="KW-1133">Transmembrane helix</keyword>
<evidence type="ECO:0000313" key="5">
    <source>
        <dbReference type="Proteomes" id="UP000739180"/>
    </source>
</evidence>
<dbReference type="Proteomes" id="UP000739180">
    <property type="component" value="Unassembled WGS sequence"/>
</dbReference>
<dbReference type="InterPro" id="IPR011836">
    <property type="entry name" value="YhdP"/>
</dbReference>
<evidence type="ECO:0000256" key="2">
    <source>
        <dbReference type="SAM" id="Phobius"/>
    </source>
</evidence>
<feature type="transmembrane region" description="Helical" evidence="2">
    <location>
        <begin position="24"/>
        <end position="41"/>
    </location>
</feature>
<dbReference type="PANTHER" id="PTHR38690">
    <property type="entry name" value="PROTEASE-RELATED"/>
    <property type="match status" value="1"/>
</dbReference>
<keyword evidence="2" id="KW-0472">Membrane</keyword>
<comment type="caution">
    <text evidence="4">The sequence shown here is derived from an EMBL/GenBank/DDBJ whole genome shotgun (WGS) entry which is preliminary data.</text>
</comment>
<dbReference type="EMBL" id="VCQT01000046">
    <property type="protein sequence ID" value="TMW10585.1"/>
    <property type="molecule type" value="Genomic_DNA"/>
</dbReference>
<dbReference type="InterPro" id="IPR025263">
    <property type="entry name" value="YhdP_central"/>
</dbReference>
<evidence type="ECO:0000313" key="4">
    <source>
        <dbReference type="EMBL" id="TMW10585.1"/>
    </source>
</evidence>
<name>A0ABY2XHZ1_9GAMM</name>
<accession>A0ABY2XHZ1</accession>
<feature type="domain" description="YhdP central" evidence="3">
    <location>
        <begin position="22"/>
        <end position="1285"/>
    </location>
</feature>
<keyword evidence="2" id="KW-0812">Transmembrane</keyword>
<proteinExistence type="predicted"/>